<gene>
    <name evidence="1" type="ORF">MINT15_36960</name>
</gene>
<reference evidence="1 2" key="1">
    <citation type="submission" date="2014-10" db="EMBL/GenBank/DDBJ databases">
        <title>Genome sequence of Micropolyspora internatus JCM3315.</title>
        <authorList>
            <person name="Shin S.-K."/>
            <person name="Yi H."/>
        </authorList>
    </citation>
    <scope>NUCLEOTIDE SEQUENCE [LARGE SCALE GENOMIC DNA]</scope>
    <source>
        <strain evidence="1 2">JCM 3315</strain>
    </source>
</reference>
<evidence type="ECO:0000313" key="2">
    <source>
        <dbReference type="Proteomes" id="UP000030848"/>
    </source>
</evidence>
<accession>A0A837DAT7</accession>
<organism evidence="1 2">
    <name type="scientific">Saccharomonospora viridis</name>
    <dbReference type="NCBI Taxonomy" id="1852"/>
    <lineage>
        <taxon>Bacteria</taxon>
        <taxon>Bacillati</taxon>
        <taxon>Actinomycetota</taxon>
        <taxon>Actinomycetes</taxon>
        <taxon>Pseudonocardiales</taxon>
        <taxon>Pseudonocardiaceae</taxon>
        <taxon>Saccharomonospora</taxon>
    </lineage>
</organism>
<evidence type="ECO:0000313" key="1">
    <source>
        <dbReference type="EMBL" id="KHF43494.1"/>
    </source>
</evidence>
<dbReference type="EMBL" id="JRZE01000006">
    <property type="protein sequence ID" value="KHF43494.1"/>
    <property type="molecule type" value="Genomic_DNA"/>
</dbReference>
<dbReference type="Proteomes" id="UP000030848">
    <property type="component" value="Unassembled WGS sequence"/>
</dbReference>
<comment type="caution">
    <text evidence="1">The sequence shown here is derived from an EMBL/GenBank/DDBJ whole genome shotgun (WGS) entry which is preliminary data.</text>
</comment>
<proteinExistence type="predicted"/>
<sequence length="39" mass="4216">MDSAPVLQGVRGPSKLLERFTNGFTHQTPGPTGYRDGRA</sequence>
<name>A0A837DAT7_9PSEU</name>
<protein>
    <submittedName>
        <fullName evidence="1">Uncharacterized protein</fullName>
    </submittedName>
</protein>
<dbReference type="AlphaFoldDB" id="A0A837DAT7"/>